<evidence type="ECO:0000313" key="1">
    <source>
        <dbReference type="EMBL" id="GAD90018.1"/>
    </source>
</evidence>
<dbReference type="AlphaFoldDB" id="V5FEC5"/>
<comment type="caution">
    <text evidence="1">The sequence shown here is derived from an EMBL/GenBank/DDBJ whole genome shotgun (WGS) entry which is preliminary data.</text>
</comment>
<keyword evidence="2" id="KW-1185">Reference proteome</keyword>
<dbReference type="Proteomes" id="UP000017800">
    <property type="component" value="Unassembled WGS sequence"/>
</dbReference>
<dbReference type="RefSeq" id="WP_023404372.1">
    <property type="nucleotide sequence ID" value="NZ_BAUJ01000031.1"/>
</dbReference>
<name>V5FEC5_9VIBR</name>
<dbReference type="EMBL" id="BAUJ01000031">
    <property type="protein sequence ID" value="GAD90018.1"/>
    <property type="molecule type" value="Genomic_DNA"/>
</dbReference>
<dbReference type="OrthoDB" id="2613558at2"/>
<evidence type="ECO:0008006" key="3">
    <source>
        <dbReference type="Google" id="ProtNLM"/>
    </source>
</evidence>
<reference evidence="1 2" key="1">
    <citation type="submission" date="2013-10" db="EMBL/GenBank/DDBJ databases">
        <authorList>
            <person name="Ichikawa N."/>
            <person name="Kimura A."/>
            <person name="Ohji S."/>
            <person name="Hosoyama A."/>
            <person name="Fujita N."/>
        </authorList>
    </citation>
    <scope>NUCLEOTIDE SEQUENCE [LARGE SCALE GENOMIC DNA]</scope>
    <source>
        <strain evidence="1 2">NBRC 102217</strain>
    </source>
</reference>
<dbReference type="InterPro" id="IPR039498">
    <property type="entry name" value="NTP_transf_5"/>
</dbReference>
<reference evidence="1 2" key="2">
    <citation type="submission" date="2013-11" db="EMBL/GenBank/DDBJ databases">
        <title>Whole genome shotgun sequence of Vibrio halioticoli NBRC 102217.</title>
        <authorList>
            <person name="Isaki S."/>
            <person name="Kimura A."/>
            <person name="Ohji S."/>
            <person name="Hosoyama A."/>
            <person name="Fujita N."/>
            <person name="Hashimoto M."/>
            <person name="Hosoyama Y."/>
            <person name="Yamazoe A."/>
        </authorList>
    </citation>
    <scope>NUCLEOTIDE SEQUENCE [LARGE SCALE GENOMIC DNA]</scope>
    <source>
        <strain evidence="1 2">NBRC 102217</strain>
    </source>
</reference>
<accession>V5FEC5</accession>
<organism evidence="1 2">
    <name type="scientific">Vibrio halioticoli NBRC 102217</name>
    <dbReference type="NCBI Taxonomy" id="1219072"/>
    <lineage>
        <taxon>Bacteria</taxon>
        <taxon>Pseudomonadati</taxon>
        <taxon>Pseudomonadota</taxon>
        <taxon>Gammaproteobacteria</taxon>
        <taxon>Vibrionales</taxon>
        <taxon>Vibrionaceae</taxon>
        <taxon>Vibrio</taxon>
    </lineage>
</organism>
<dbReference type="Pfam" id="PF14907">
    <property type="entry name" value="NTP_transf_5"/>
    <property type="match status" value="1"/>
</dbReference>
<sequence length="468" mass="54303">MKNIRQFVRAMLDEGVVLDQDQLETFMSWAHSQHLLLSASHQLKNNQDARANIAALAEYDERLNRYRVRINDRIKRLHNIAQAMTEANVEIILIKGLCLSYYIYADLYARDFNDIDLIVSKDNFVKACQVCYELGGESEFDSDYDATFHVETHEVRFTFPEGVLIEIKFTTSSVLNVDAFQRLQQQPTTLVIDKHHYSTLNLEATLLLLLLNIWSSFTQEFAKLKIRDVVDVLLFLRQQSAHINSVRLMNLAISSSLSQSIAGAIEVLIRICETLGTPFPDDLTTLKMSLKSCLQTSVESTVIHVDSNILDYFEDAEKRTQIFHWLAYQNRSESHCAYQCEQQPISYRNAYFGIAIHLMTPLTTDALQVELQCSQSTQDEFGKTLFPYLIIFDDQQRHYRHLLRYQEGAWRILEGHGLLVSTKTRGQKVTACIESEELQHLFTSSHLHYRFFMTRKMKNKQFSILWDE</sequence>
<proteinExistence type="predicted"/>
<protein>
    <recommendedName>
        <fullName evidence="3">Nucleotidyltransferase family protein</fullName>
    </recommendedName>
</protein>
<evidence type="ECO:0000313" key="2">
    <source>
        <dbReference type="Proteomes" id="UP000017800"/>
    </source>
</evidence>
<gene>
    <name evidence="1" type="ORF">VHA01S_031_00300</name>
</gene>